<feature type="domain" description="Isochorismatase-like" evidence="3">
    <location>
        <begin position="1"/>
        <end position="176"/>
    </location>
</feature>
<dbReference type="InterPro" id="IPR036380">
    <property type="entry name" value="Isochorismatase-like_sf"/>
</dbReference>
<reference evidence="5" key="1">
    <citation type="journal article" date="2019" name="Int. J. Syst. Evol. Microbiol.">
        <title>The Global Catalogue of Microorganisms (GCM) 10K type strain sequencing project: providing services to taxonomists for standard genome sequencing and annotation.</title>
        <authorList>
            <consortium name="The Broad Institute Genomics Platform"/>
            <consortium name="The Broad Institute Genome Sequencing Center for Infectious Disease"/>
            <person name="Wu L."/>
            <person name="Ma J."/>
        </authorList>
    </citation>
    <scope>NUCLEOTIDE SEQUENCE [LARGE SCALE GENOMIC DNA]</scope>
    <source>
        <strain evidence="5">NBRC 108730</strain>
    </source>
</reference>
<dbReference type="CDD" id="cd00431">
    <property type="entry name" value="cysteine_hydrolases"/>
    <property type="match status" value="1"/>
</dbReference>
<dbReference type="Proteomes" id="UP001157017">
    <property type="component" value="Unassembled WGS sequence"/>
</dbReference>
<dbReference type="Gene3D" id="3.40.50.850">
    <property type="entry name" value="Isochorismatase-like"/>
    <property type="match status" value="1"/>
</dbReference>
<evidence type="ECO:0000313" key="4">
    <source>
        <dbReference type="EMBL" id="GMA87896.1"/>
    </source>
</evidence>
<dbReference type="Pfam" id="PF00857">
    <property type="entry name" value="Isochorismatase"/>
    <property type="match status" value="1"/>
</dbReference>
<evidence type="ECO:0000259" key="3">
    <source>
        <dbReference type="Pfam" id="PF00857"/>
    </source>
</evidence>
<dbReference type="PANTHER" id="PTHR43540">
    <property type="entry name" value="PEROXYUREIDOACRYLATE/UREIDOACRYLATE AMIDOHYDROLASE-RELATED"/>
    <property type="match status" value="1"/>
</dbReference>
<sequence>MIDMVPFFVDGADTPYVRGIVPNVRRLAEGARDAGALVVWVVPGYVAPTAVDVEFLGAEAAAVLARSGGDGEPRERVWGGFDVRDDDLVVEKTAMSAFFPGRSPLPDLLQERGVDTVVVAGTVTNVCCESSVRDASTLGYRVVLVADANAARRDRDHDATLHVVYRTFGDIRSTDDVLALLHATARLVARHVKSVKAPFHGLARSLEGARATGSARRGRLRRPRKPLWQQSSRPSCRRLVR</sequence>
<dbReference type="EMBL" id="BSUZ01000001">
    <property type="protein sequence ID" value="GMA87896.1"/>
    <property type="molecule type" value="Genomic_DNA"/>
</dbReference>
<dbReference type="InterPro" id="IPR000868">
    <property type="entry name" value="Isochorismatase-like_dom"/>
</dbReference>
<proteinExistence type="predicted"/>
<evidence type="ECO:0000256" key="2">
    <source>
        <dbReference type="SAM" id="MobiDB-lite"/>
    </source>
</evidence>
<dbReference type="PANTHER" id="PTHR43540:SF6">
    <property type="entry name" value="ISOCHORISMATASE-LIKE DOMAIN-CONTAINING PROTEIN"/>
    <property type="match status" value="1"/>
</dbReference>
<dbReference type="SUPFAM" id="SSF52499">
    <property type="entry name" value="Isochorismatase-like hydrolases"/>
    <property type="match status" value="1"/>
</dbReference>
<organism evidence="4 5">
    <name type="scientific">Angustibacter aerolatus</name>
    <dbReference type="NCBI Taxonomy" id="1162965"/>
    <lineage>
        <taxon>Bacteria</taxon>
        <taxon>Bacillati</taxon>
        <taxon>Actinomycetota</taxon>
        <taxon>Actinomycetes</taxon>
        <taxon>Kineosporiales</taxon>
        <taxon>Kineosporiaceae</taxon>
    </lineage>
</organism>
<evidence type="ECO:0000256" key="1">
    <source>
        <dbReference type="ARBA" id="ARBA00022801"/>
    </source>
</evidence>
<keyword evidence="5" id="KW-1185">Reference proteome</keyword>
<accession>A0ABQ6JI28</accession>
<protein>
    <recommendedName>
        <fullName evidence="3">Isochorismatase-like domain-containing protein</fullName>
    </recommendedName>
</protein>
<comment type="caution">
    <text evidence="4">The sequence shown here is derived from an EMBL/GenBank/DDBJ whole genome shotgun (WGS) entry which is preliminary data.</text>
</comment>
<keyword evidence="1" id="KW-0378">Hydrolase</keyword>
<feature type="compositionally biased region" description="Basic residues" evidence="2">
    <location>
        <begin position="216"/>
        <end position="225"/>
    </location>
</feature>
<feature type="region of interest" description="Disordered" evidence="2">
    <location>
        <begin position="210"/>
        <end position="241"/>
    </location>
</feature>
<gene>
    <name evidence="4" type="ORF">GCM10025868_31460</name>
</gene>
<dbReference type="InterPro" id="IPR050272">
    <property type="entry name" value="Isochorismatase-like_hydrls"/>
</dbReference>
<name>A0ABQ6JI28_9ACTN</name>
<evidence type="ECO:0000313" key="5">
    <source>
        <dbReference type="Proteomes" id="UP001157017"/>
    </source>
</evidence>